<dbReference type="Proteomes" id="UP000285712">
    <property type="component" value="Unassembled WGS sequence"/>
</dbReference>
<evidence type="ECO:0000313" key="2">
    <source>
        <dbReference type="EMBL" id="RHY85060.1"/>
    </source>
</evidence>
<dbReference type="PANTHER" id="PTHR19303">
    <property type="entry name" value="TRANSPOSON"/>
    <property type="match status" value="1"/>
</dbReference>
<feature type="non-terminal residue" evidence="2">
    <location>
        <position position="1"/>
    </location>
</feature>
<dbReference type="VEuPathDB" id="FungiDB:H257_17761"/>
<protein>
    <recommendedName>
        <fullName evidence="1">DDE-1 domain-containing protein</fullName>
    </recommendedName>
</protein>
<evidence type="ECO:0000313" key="3">
    <source>
        <dbReference type="Proteomes" id="UP000285712"/>
    </source>
</evidence>
<dbReference type="GO" id="GO:0005634">
    <property type="term" value="C:nucleus"/>
    <property type="evidence" value="ECO:0007669"/>
    <property type="project" value="TreeGrafter"/>
</dbReference>
<comment type="caution">
    <text evidence="2">The sequence shown here is derived from an EMBL/GenBank/DDBJ whole genome shotgun (WGS) entry which is preliminary data.</text>
</comment>
<feature type="domain" description="DDE-1" evidence="1">
    <location>
        <begin position="186"/>
        <end position="347"/>
    </location>
</feature>
<dbReference type="InterPro" id="IPR050863">
    <property type="entry name" value="CenT-Element_Derived"/>
</dbReference>
<dbReference type="InterPro" id="IPR004875">
    <property type="entry name" value="DDE_SF_endonuclease_dom"/>
</dbReference>
<gene>
    <name evidence="2" type="ORF">DYB35_013999</name>
</gene>
<dbReference type="EMBL" id="QUTG01005766">
    <property type="protein sequence ID" value="RHY85060.1"/>
    <property type="molecule type" value="Genomic_DNA"/>
</dbReference>
<evidence type="ECO:0000259" key="1">
    <source>
        <dbReference type="Pfam" id="PF03184"/>
    </source>
</evidence>
<proteinExistence type="predicted"/>
<sequence length="356" mass="40518">FAKTYNIPEATLRGWKLRSSEFLESKKHGSRATLQGHGRSENIDFSAELVAFMDAVREGEHFLTTAHLVTWIKSHQPDWLASYMAEKANEVRAYKSLVEWCLNFANRHGYKHRVPCPAKVKQGELIATQDEFAAAFQAKFGQMPRRAWMNVDETPVYYDMPPGRTLAKVGHSSRVLETQKNSDRVTAVLSVREKLPLLIIVKGTPGGDIERFEVPTYPAGPVYAVQEKAYMDERVWSMYLREVLKPAIDCPTVVLADNLKCHVSKRSYKIMKKELYCGAYLHPLPANTTSVLQPLDVGVMGPFKQMCRSEWIKETKVVTAQEKRMAMILRAIKVWDAMKEDTISKSFEKALGIFEI</sequence>
<dbReference type="AlphaFoldDB" id="A0A3R7DZ17"/>
<name>A0A3R7DZ17_APHAT</name>
<dbReference type="VEuPathDB" id="FungiDB:H257_09875"/>
<reference evidence="2 3" key="1">
    <citation type="submission" date="2018-08" db="EMBL/GenBank/DDBJ databases">
        <title>Aphanomyces genome sequencing and annotation.</title>
        <authorList>
            <person name="Minardi D."/>
            <person name="Oidtmann B."/>
            <person name="Van Der Giezen M."/>
            <person name="Studholme D.J."/>
        </authorList>
    </citation>
    <scope>NUCLEOTIDE SEQUENCE [LARGE SCALE GENOMIC DNA]</scope>
    <source>
        <strain evidence="2 3">Sv</strain>
    </source>
</reference>
<dbReference type="Pfam" id="PF03184">
    <property type="entry name" value="DDE_1"/>
    <property type="match status" value="1"/>
</dbReference>
<dbReference type="GO" id="GO:0003677">
    <property type="term" value="F:DNA binding"/>
    <property type="evidence" value="ECO:0007669"/>
    <property type="project" value="TreeGrafter"/>
</dbReference>
<dbReference type="PANTHER" id="PTHR19303:SF57">
    <property type="entry name" value="HTH CENPB-TYPE DOMAIN-CONTAINING PROTEIN"/>
    <property type="match status" value="1"/>
</dbReference>
<organism evidence="2 3">
    <name type="scientific">Aphanomyces astaci</name>
    <name type="common">Crayfish plague agent</name>
    <dbReference type="NCBI Taxonomy" id="112090"/>
    <lineage>
        <taxon>Eukaryota</taxon>
        <taxon>Sar</taxon>
        <taxon>Stramenopiles</taxon>
        <taxon>Oomycota</taxon>
        <taxon>Saprolegniomycetes</taxon>
        <taxon>Saprolegniales</taxon>
        <taxon>Verrucalvaceae</taxon>
        <taxon>Aphanomyces</taxon>
    </lineage>
</organism>
<accession>A0A3R7DZ17</accession>